<dbReference type="OrthoDB" id="3476812at2"/>
<dbReference type="RefSeq" id="WP_161102197.1">
    <property type="nucleotide sequence ID" value="NZ_JBHLYI010000017.1"/>
</dbReference>
<feature type="transmembrane region" description="Helical" evidence="1">
    <location>
        <begin position="375"/>
        <end position="401"/>
    </location>
</feature>
<evidence type="ECO:0000256" key="1">
    <source>
        <dbReference type="SAM" id="Phobius"/>
    </source>
</evidence>
<protein>
    <submittedName>
        <fullName evidence="2">Uncharacterized protein</fullName>
    </submittedName>
</protein>
<dbReference type="Proteomes" id="UP000431901">
    <property type="component" value="Unassembled WGS sequence"/>
</dbReference>
<reference evidence="2 3" key="1">
    <citation type="submission" date="2019-12" db="EMBL/GenBank/DDBJ databases">
        <title>Nocardia macrotermitis sp. nov. and Nocardia aurantia sp. nov., isolated from the gut of the fungus growing-termite Macrotermes natalensis.</title>
        <authorList>
            <person name="Christine B."/>
            <person name="Rene B."/>
        </authorList>
    </citation>
    <scope>NUCLEOTIDE SEQUENCE [LARGE SCALE GENOMIC DNA]</scope>
    <source>
        <strain evidence="2 3">DSM 102126</strain>
    </source>
</reference>
<keyword evidence="1" id="KW-0472">Membrane</keyword>
<keyword evidence="1" id="KW-0812">Transmembrane</keyword>
<sequence>MPRSGMPRVLALLAGLFVALSVLVLAPAGARGDGPSLHVSPAHPNNREPVTVSGRFPGAGSGRDVRLEREGGMFGGEWEAAANVTTARDGSFRVLFSRLDSDEEFRAVLLSSAGRVVATSAALKVTVAYQSVDHRWKRGDAGANRSALFDCFGDNPDCTSNDSAHMGPLWLMVIFVACFVAVAVLLVWIGVQIPQPAGGIVAVLSLGAWVPVFNNLAFGYALPRIGLEVNVIGATFLYPAYLLVLLLGLAVMIGYPLLAGGLIVSGAVPPGRVLRFIVYAIVLGVLFGWKAIYEHSAAIAAGPFAIRTPWLHDALNTWALEWPVTALWEVLKFFASADGLLLFAVIAAVSVALPDPGSPGELTAGSLAQGAVANVAGLIVGTAVITIVSIIVFAVLVLAAVALMMYVFFYILVAFTTIAFLTFLFKR</sequence>
<organism evidence="2 3">
    <name type="scientific">Actinomadura rayongensis</name>
    <dbReference type="NCBI Taxonomy" id="1429076"/>
    <lineage>
        <taxon>Bacteria</taxon>
        <taxon>Bacillati</taxon>
        <taxon>Actinomycetota</taxon>
        <taxon>Actinomycetes</taxon>
        <taxon>Streptosporangiales</taxon>
        <taxon>Thermomonosporaceae</taxon>
        <taxon>Actinomadura</taxon>
    </lineage>
</organism>
<feature type="transmembrane region" description="Helical" evidence="1">
    <location>
        <begin position="198"/>
        <end position="220"/>
    </location>
</feature>
<feature type="transmembrane region" description="Helical" evidence="1">
    <location>
        <begin position="240"/>
        <end position="264"/>
    </location>
</feature>
<feature type="transmembrane region" description="Helical" evidence="1">
    <location>
        <begin position="169"/>
        <end position="191"/>
    </location>
</feature>
<gene>
    <name evidence="2" type="ORF">GQ466_08825</name>
</gene>
<feature type="transmembrane region" description="Helical" evidence="1">
    <location>
        <begin position="407"/>
        <end position="425"/>
    </location>
</feature>
<feature type="transmembrane region" description="Helical" evidence="1">
    <location>
        <begin position="276"/>
        <end position="293"/>
    </location>
</feature>
<dbReference type="EMBL" id="WUTW01000001">
    <property type="protein sequence ID" value="MXQ64139.1"/>
    <property type="molecule type" value="Genomic_DNA"/>
</dbReference>
<evidence type="ECO:0000313" key="2">
    <source>
        <dbReference type="EMBL" id="MXQ64139.1"/>
    </source>
</evidence>
<keyword evidence="1" id="KW-1133">Transmembrane helix</keyword>
<dbReference type="AlphaFoldDB" id="A0A6I4W0N5"/>
<name>A0A6I4W0N5_9ACTN</name>
<accession>A0A6I4W0N5</accession>
<proteinExistence type="predicted"/>
<keyword evidence="3" id="KW-1185">Reference proteome</keyword>
<feature type="transmembrane region" description="Helical" evidence="1">
    <location>
        <begin position="333"/>
        <end position="354"/>
    </location>
</feature>
<comment type="caution">
    <text evidence="2">The sequence shown here is derived from an EMBL/GenBank/DDBJ whole genome shotgun (WGS) entry which is preliminary data.</text>
</comment>
<evidence type="ECO:0000313" key="3">
    <source>
        <dbReference type="Proteomes" id="UP000431901"/>
    </source>
</evidence>